<dbReference type="RefSeq" id="WP_117532844.1">
    <property type="nucleotide sequence ID" value="NZ_QUSM01000009.1"/>
</dbReference>
<dbReference type="EMBL" id="QUSM01000009">
    <property type="protein sequence ID" value="RGD72908.1"/>
    <property type="molecule type" value="Genomic_DNA"/>
</dbReference>
<accession>A0A3E3DW45</accession>
<sequence length="88" mass="9838">MLEIKTSSGFEIEINEQVLDNMELIDALSELEDNEFAISKVTLLVLGKEGKKRLYDHLRREDGTVPVQKVADEIGEIFTSQTGEAGKN</sequence>
<evidence type="ECO:0000313" key="2">
    <source>
        <dbReference type="Proteomes" id="UP000261212"/>
    </source>
</evidence>
<comment type="caution">
    <text evidence="1">The sequence shown here is derived from an EMBL/GenBank/DDBJ whole genome shotgun (WGS) entry which is preliminary data.</text>
</comment>
<evidence type="ECO:0000313" key="1">
    <source>
        <dbReference type="EMBL" id="RGD72908.1"/>
    </source>
</evidence>
<protein>
    <submittedName>
        <fullName evidence="1">Uncharacterized protein</fullName>
    </submittedName>
</protein>
<reference evidence="1 2" key="1">
    <citation type="submission" date="2018-08" db="EMBL/GenBank/DDBJ databases">
        <title>A genome reference for cultivated species of the human gut microbiota.</title>
        <authorList>
            <person name="Zou Y."/>
            <person name="Xue W."/>
            <person name="Luo G."/>
        </authorList>
    </citation>
    <scope>NUCLEOTIDE SEQUENCE [LARGE SCALE GENOMIC DNA]</scope>
    <source>
        <strain evidence="1 2">AM25-6</strain>
    </source>
</reference>
<name>A0A3E3DW45_9FIRM</name>
<dbReference type="Proteomes" id="UP000261212">
    <property type="component" value="Unassembled WGS sequence"/>
</dbReference>
<gene>
    <name evidence="1" type="ORF">DW687_11740</name>
</gene>
<dbReference type="AlphaFoldDB" id="A0A3E3DW45"/>
<proteinExistence type="predicted"/>
<organism evidence="1 2">
    <name type="scientific">Anaerofustis stercorihominis</name>
    <dbReference type="NCBI Taxonomy" id="214853"/>
    <lineage>
        <taxon>Bacteria</taxon>
        <taxon>Bacillati</taxon>
        <taxon>Bacillota</taxon>
        <taxon>Clostridia</taxon>
        <taxon>Eubacteriales</taxon>
        <taxon>Eubacteriaceae</taxon>
        <taxon>Anaerofustis</taxon>
    </lineage>
</organism>